<gene>
    <name evidence="1" type="ORF">PIB30_115354</name>
</gene>
<organism evidence="1 2">
    <name type="scientific">Stylosanthes scabra</name>
    <dbReference type="NCBI Taxonomy" id="79078"/>
    <lineage>
        <taxon>Eukaryota</taxon>
        <taxon>Viridiplantae</taxon>
        <taxon>Streptophyta</taxon>
        <taxon>Embryophyta</taxon>
        <taxon>Tracheophyta</taxon>
        <taxon>Spermatophyta</taxon>
        <taxon>Magnoliopsida</taxon>
        <taxon>eudicotyledons</taxon>
        <taxon>Gunneridae</taxon>
        <taxon>Pentapetalae</taxon>
        <taxon>rosids</taxon>
        <taxon>fabids</taxon>
        <taxon>Fabales</taxon>
        <taxon>Fabaceae</taxon>
        <taxon>Papilionoideae</taxon>
        <taxon>50 kb inversion clade</taxon>
        <taxon>dalbergioids sensu lato</taxon>
        <taxon>Dalbergieae</taxon>
        <taxon>Pterocarpus clade</taxon>
        <taxon>Stylosanthes</taxon>
    </lineage>
</organism>
<dbReference type="Proteomes" id="UP001341840">
    <property type="component" value="Unassembled WGS sequence"/>
</dbReference>
<comment type="caution">
    <text evidence="1">The sequence shown here is derived from an EMBL/GenBank/DDBJ whole genome shotgun (WGS) entry which is preliminary data.</text>
</comment>
<keyword evidence="2" id="KW-1185">Reference proteome</keyword>
<dbReference type="Gene3D" id="3.30.420.10">
    <property type="entry name" value="Ribonuclease H-like superfamily/Ribonuclease H"/>
    <property type="match status" value="1"/>
</dbReference>
<accession>A0ABU6Y0U9</accession>
<feature type="non-terminal residue" evidence="1">
    <location>
        <position position="98"/>
    </location>
</feature>
<sequence length="98" mass="10805">MKFITDNGEVGTLKGDISEAERCHGATLHSSKEQLPRPAKPDTAAKVHLVDLEPPGRKLPERPQPEEELGSVLWAYRTTEQSATGMTPFRLTYGTEAM</sequence>
<protein>
    <submittedName>
        <fullName evidence="1">Uncharacterized protein</fullName>
    </submittedName>
</protein>
<name>A0ABU6Y0U9_9FABA</name>
<reference evidence="1 2" key="1">
    <citation type="journal article" date="2023" name="Plants (Basel)">
        <title>Bridging the Gap: Combining Genomics and Transcriptomics Approaches to Understand Stylosanthes scabra, an Orphan Legume from the Brazilian Caatinga.</title>
        <authorList>
            <person name="Ferreira-Neto J.R.C."/>
            <person name="da Silva M.D."/>
            <person name="Binneck E."/>
            <person name="de Melo N.F."/>
            <person name="da Silva R.H."/>
            <person name="de Melo A.L.T.M."/>
            <person name="Pandolfi V."/>
            <person name="Bustamante F.O."/>
            <person name="Brasileiro-Vidal A.C."/>
            <person name="Benko-Iseppon A.M."/>
        </authorList>
    </citation>
    <scope>NUCLEOTIDE SEQUENCE [LARGE SCALE GENOMIC DNA]</scope>
    <source>
        <tissue evidence="1">Leaves</tissue>
    </source>
</reference>
<dbReference type="InterPro" id="IPR036397">
    <property type="entry name" value="RNaseH_sf"/>
</dbReference>
<dbReference type="EMBL" id="JASCZI010223791">
    <property type="protein sequence ID" value="MED6203421.1"/>
    <property type="molecule type" value="Genomic_DNA"/>
</dbReference>
<evidence type="ECO:0000313" key="2">
    <source>
        <dbReference type="Proteomes" id="UP001341840"/>
    </source>
</evidence>
<proteinExistence type="predicted"/>
<evidence type="ECO:0000313" key="1">
    <source>
        <dbReference type="EMBL" id="MED6203421.1"/>
    </source>
</evidence>